<evidence type="ECO:0000256" key="7">
    <source>
        <dbReference type="ARBA" id="ARBA00023163"/>
    </source>
</evidence>
<evidence type="ECO:0000256" key="10">
    <source>
        <dbReference type="SAM" id="MobiDB-lite"/>
    </source>
</evidence>
<dbReference type="InterPro" id="IPR011006">
    <property type="entry name" value="CheY-like_superfamily"/>
</dbReference>
<evidence type="ECO:0000256" key="8">
    <source>
        <dbReference type="ARBA" id="ARBA00023242"/>
    </source>
</evidence>
<dbReference type="SMART" id="SM00448">
    <property type="entry name" value="REC"/>
    <property type="match status" value="1"/>
</dbReference>
<evidence type="ECO:0000256" key="3">
    <source>
        <dbReference type="ARBA" id="ARBA00023012"/>
    </source>
</evidence>
<dbReference type="AlphaFoldDB" id="A0A835M8F4"/>
<dbReference type="EMBL" id="JADFTS010000003">
    <property type="protein sequence ID" value="KAF9617604.1"/>
    <property type="molecule type" value="Genomic_DNA"/>
</dbReference>
<keyword evidence="14" id="KW-1185">Reference proteome</keyword>
<dbReference type="PIRSF" id="PIRSF036392">
    <property type="entry name" value="RR_ARR_type-B"/>
    <property type="match status" value="1"/>
</dbReference>
<dbReference type="SUPFAM" id="SSF52172">
    <property type="entry name" value="CheY-like"/>
    <property type="match status" value="1"/>
</dbReference>
<keyword evidence="6" id="KW-0010">Activator</keyword>
<evidence type="ECO:0008006" key="15">
    <source>
        <dbReference type="Google" id="ProtNLM"/>
    </source>
</evidence>
<comment type="caution">
    <text evidence="13">The sequence shown here is derived from an EMBL/GenBank/DDBJ whole genome shotgun (WGS) entry which is preliminary data.</text>
</comment>
<dbReference type="GO" id="GO:0003677">
    <property type="term" value="F:DNA binding"/>
    <property type="evidence" value="ECO:0007669"/>
    <property type="project" value="UniProtKB-KW"/>
</dbReference>
<dbReference type="InterPro" id="IPR017930">
    <property type="entry name" value="Myb_dom"/>
</dbReference>
<dbReference type="Gene3D" id="1.10.10.60">
    <property type="entry name" value="Homeodomain-like"/>
    <property type="match status" value="1"/>
</dbReference>
<evidence type="ECO:0000256" key="6">
    <source>
        <dbReference type="ARBA" id="ARBA00023159"/>
    </source>
</evidence>
<feature type="modified residue" description="4-aspartylphosphate" evidence="9">
    <location>
        <position position="75"/>
    </location>
</feature>
<sequence>MTVEERRKSFSGNEYNDQFPIGMRVLAVDDDRICLSVLEKMLQQCQYHVTTTTTAITALKMLRENRNRFDLVLSDVQMPDMDGFKLLELVGLEMDLPVIMMSANGDTKNVMRGITHGACDYLIKPIRIEELKNIWQHVIRKKKFDPNNSDNSEKPRQGTSDGGQASSAAGHADRNGKLNKKRKDQDEDEDDDFEDSGQENDDPSAQKKPRVVWSVELHRKFVAAVNQLGIEKAVPKKILDLMNVERLTRENVASHLQKYRLYLKRISSVASQQANMVAALGGKDASYLRMGSFDGMGDFHALTGSGQLPNGSFGSFPPGGMLGRLNSPASLGLRGLASSGMIQLGHAPNSNNSFNDIAKLQAGILPGNHNGNLLKGVPTSLELNHLQQNKCISRSGDFSTPISDRTIFPLSSSGFAESGVTIGSSGNSFMNASNNPLLSQGNLQQVQNTGALGSQSSLSLPADNCEPFEMGAGVSTHMPDHSRCSQNWHGAVPLTGFASNPLPLSDPFDHADLSASNMRDNITTIASNMRNHSLDASSTSVVSSSLHDPRRDAHCQGGSVGNSVQHDNLKAPGYGSISNRVSRNINYTMQQNREESRRDYMHNPNILFNSANSSVSVHGGLGSFGQNLGQENAVSNRKMDSTLISQSNSSNPFLMQQNGFENSLTDPMMRMKGDYHFDQTKPQNGFTSNTSGSLEDLMNAMIKRDVVLMQEQQDVVLMDGDLGCNVYPVRTCM</sequence>
<dbReference type="GO" id="GO:0003700">
    <property type="term" value="F:DNA-binding transcription factor activity"/>
    <property type="evidence" value="ECO:0007669"/>
    <property type="project" value="InterPro"/>
</dbReference>
<dbReference type="NCBIfam" id="TIGR01557">
    <property type="entry name" value="myb_SHAQKYF"/>
    <property type="match status" value="1"/>
</dbReference>
<dbReference type="Pfam" id="PF00072">
    <property type="entry name" value="Response_reg"/>
    <property type="match status" value="1"/>
</dbReference>
<dbReference type="Gene3D" id="3.40.50.2300">
    <property type="match status" value="1"/>
</dbReference>
<dbReference type="InterPro" id="IPR017053">
    <property type="entry name" value="Response_reg_B-typ_pln"/>
</dbReference>
<dbReference type="GO" id="GO:0005634">
    <property type="term" value="C:nucleus"/>
    <property type="evidence" value="ECO:0007669"/>
    <property type="project" value="UniProtKB-SubCell"/>
</dbReference>
<gene>
    <name evidence="13" type="ORF">IFM89_037667</name>
</gene>
<dbReference type="Proteomes" id="UP000631114">
    <property type="component" value="Unassembled WGS sequence"/>
</dbReference>
<dbReference type="InterPro" id="IPR006447">
    <property type="entry name" value="Myb_dom_plants"/>
</dbReference>
<keyword evidence="2 9" id="KW-0597">Phosphoprotein</keyword>
<dbReference type="OrthoDB" id="60033at2759"/>
<keyword evidence="5" id="KW-0238">DNA-binding</keyword>
<dbReference type="PROSITE" id="PS50110">
    <property type="entry name" value="RESPONSE_REGULATORY"/>
    <property type="match status" value="1"/>
</dbReference>
<proteinExistence type="predicted"/>
<evidence type="ECO:0000256" key="9">
    <source>
        <dbReference type="PROSITE-ProRule" id="PRU00169"/>
    </source>
</evidence>
<evidence type="ECO:0000256" key="4">
    <source>
        <dbReference type="ARBA" id="ARBA00023015"/>
    </source>
</evidence>
<feature type="domain" description="Response regulatory" evidence="11">
    <location>
        <begin position="24"/>
        <end position="139"/>
    </location>
</feature>
<protein>
    <recommendedName>
        <fullName evidence="15">Two-component response regulator</fullName>
    </recommendedName>
</protein>
<dbReference type="GO" id="GO:0009736">
    <property type="term" value="P:cytokinin-activated signaling pathway"/>
    <property type="evidence" value="ECO:0007669"/>
    <property type="project" value="InterPro"/>
</dbReference>
<name>A0A835M8F4_9MAGN</name>
<dbReference type="PANTHER" id="PTHR43874:SF7">
    <property type="entry name" value="TWO-COMPONENT RESPONSE REGULATOR ARR10"/>
    <property type="match status" value="1"/>
</dbReference>
<evidence type="ECO:0000256" key="5">
    <source>
        <dbReference type="ARBA" id="ARBA00023125"/>
    </source>
</evidence>
<reference evidence="13 14" key="1">
    <citation type="submission" date="2020-10" db="EMBL/GenBank/DDBJ databases">
        <title>The Coptis chinensis genome and diversification of protoberbering-type alkaloids.</title>
        <authorList>
            <person name="Wang B."/>
            <person name="Shu S."/>
            <person name="Song C."/>
            <person name="Liu Y."/>
        </authorList>
    </citation>
    <scope>NUCLEOTIDE SEQUENCE [LARGE SCALE GENOMIC DNA]</scope>
    <source>
        <strain evidence="13">HL-2020</strain>
        <tissue evidence="13">Leaf</tissue>
    </source>
</reference>
<evidence type="ECO:0000259" key="12">
    <source>
        <dbReference type="PROSITE" id="PS51294"/>
    </source>
</evidence>
<feature type="domain" description="HTH myb-type" evidence="12">
    <location>
        <begin position="205"/>
        <end position="264"/>
    </location>
</feature>
<dbReference type="CDD" id="cd17584">
    <property type="entry name" value="REC_typeB_ARR-like"/>
    <property type="match status" value="1"/>
</dbReference>
<feature type="compositionally biased region" description="Polar residues" evidence="10">
    <location>
        <begin position="157"/>
        <end position="167"/>
    </location>
</feature>
<dbReference type="InterPro" id="IPR009057">
    <property type="entry name" value="Homeodomain-like_sf"/>
</dbReference>
<evidence type="ECO:0000313" key="13">
    <source>
        <dbReference type="EMBL" id="KAF9617604.1"/>
    </source>
</evidence>
<dbReference type="InterPro" id="IPR001005">
    <property type="entry name" value="SANT/Myb"/>
</dbReference>
<keyword evidence="3" id="KW-0902">Two-component regulatory system</keyword>
<dbReference type="InterPro" id="IPR045279">
    <property type="entry name" value="ARR-like"/>
</dbReference>
<keyword evidence="7" id="KW-0804">Transcription</keyword>
<dbReference type="Pfam" id="PF00249">
    <property type="entry name" value="Myb_DNA-binding"/>
    <property type="match status" value="1"/>
</dbReference>
<accession>A0A835M8F4</accession>
<keyword evidence="4" id="KW-0805">Transcription regulation</keyword>
<feature type="compositionally biased region" description="Acidic residues" evidence="10">
    <location>
        <begin position="186"/>
        <end position="202"/>
    </location>
</feature>
<dbReference type="FunFam" id="1.10.10.60:FF:000007">
    <property type="entry name" value="Two-component response regulator"/>
    <property type="match status" value="1"/>
</dbReference>
<dbReference type="GO" id="GO:0000160">
    <property type="term" value="P:phosphorelay signal transduction system"/>
    <property type="evidence" value="ECO:0007669"/>
    <property type="project" value="UniProtKB-KW"/>
</dbReference>
<evidence type="ECO:0000256" key="1">
    <source>
        <dbReference type="ARBA" id="ARBA00004123"/>
    </source>
</evidence>
<evidence type="ECO:0000256" key="2">
    <source>
        <dbReference type="ARBA" id="ARBA00022553"/>
    </source>
</evidence>
<feature type="region of interest" description="Disordered" evidence="10">
    <location>
        <begin position="144"/>
        <end position="208"/>
    </location>
</feature>
<dbReference type="PANTHER" id="PTHR43874">
    <property type="entry name" value="TWO-COMPONENT RESPONSE REGULATOR"/>
    <property type="match status" value="1"/>
</dbReference>
<feature type="region of interest" description="Disordered" evidence="10">
    <location>
        <begin position="544"/>
        <end position="577"/>
    </location>
</feature>
<dbReference type="SUPFAM" id="SSF46689">
    <property type="entry name" value="Homeodomain-like"/>
    <property type="match status" value="1"/>
</dbReference>
<keyword evidence="8" id="KW-0539">Nucleus</keyword>
<dbReference type="InterPro" id="IPR001789">
    <property type="entry name" value="Sig_transdc_resp-reg_receiver"/>
</dbReference>
<evidence type="ECO:0000313" key="14">
    <source>
        <dbReference type="Proteomes" id="UP000631114"/>
    </source>
</evidence>
<evidence type="ECO:0000259" key="11">
    <source>
        <dbReference type="PROSITE" id="PS50110"/>
    </source>
</evidence>
<dbReference type="PROSITE" id="PS51294">
    <property type="entry name" value="HTH_MYB"/>
    <property type="match status" value="1"/>
</dbReference>
<comment type="subcellular location">
    <subcellularLocation>
        <location evidence="1">Nucleus</location>
    </subcellularLocation>
</comment>
<organism evidence="13 14">
    <name type="scientific">Coptis chinensis</name>
    <dbReference type="NCBI Taxonomy" id="261450"/>
    <lineage>
        <taxon>Eukaryota</taxon>
        <taxon>Viridiplantae</taxon>
        <taxon>Streptophyta</taxon>
        <taxon>Embryophyta</taxon>
        <taxon>Tracheophyta</taxon>
        <taxon>Spermatophyta</taxon>
        <taxon>Magnoliopsida</taxon>
        <taxon>Ranunculales</taxon>
        <taxon>Ranunculaceae</taxon>
        <taxon>Coptidoideae</taxon>
        <taxon>Coptis</taxon>
    </lineage>
</organism>